<evidence type="ECO:0000256" key="4">
    <source>
        <dbReference type="ARBA" id="ARBA00012355"/>
    </source>
</evidence>
<protein>
    <recommendedName>
        <fullName evidence="5 9">L-2,4-diaminobutyric acid acetyltransferase</fullName>
        <shortName evidence="9">DABA acetyltransferase</shortName>
        <ecNumber evidence="4 9">2.3.1.178</ecNumber>
    </recommendedName>
</protein>
<comment type="pathway">
    <text evidence="2 9">Amine and polyamine biosynthesis; ectoine biosynthesis; L-ectoine from L-aspartate 4-semialdehyde: step 2/3.</text>
</comment>
<evidence type="ECO:0000313" key="12">
    <source>
        <dbReference type="Proteomes" id="UP000503088"/>
    </source>
</evidence>
<dbReference type="Pfam" id="PF00583">
    <property type="entry name" value="Acetyltransf_1"/>
    <property type="match status" value="1"/>
</dbReference>
<gene>
    <name evidence="9 11" type="primary">ectA</name>
    <name evidence="11" type="ORF">GXN76_11670</name>
</gene>
<evidence type="ECO:0000256" key="8">
    <source>
        <dbReference type="ARBA" id="ARBA00048924"/>
    </source>
</evidence>
<keyword evidence="7 9" id="KW-0012">Acyltransferase</keyword>
<evidence type="ECO:0000256" key="9">
    <source>
        <dbReference type="RuleBase" id="RU365045"/>
    </source>
</evidence>
<dbReference type="EC" id="2.3.1.178" evidence="4 9"/>
<keyword evidence="6 9" id="KW-0808">Transferase</keyword>
<reference evidence="11 12" key="1">
    <citation type="submission" date="2020-01" db="EMBL/GenBank/DDBJ databases">
        <authorList>
            <person name="Gulvik C.A."/>
            <person name="Batra D.G."/>
        </authorList>
    </citation>
    <scope>NUCLEOTIDE SEQUENCE [LARGE SCALE GENOMIC DNA]</scope>
    <source>
        <strain evidence="11 12">W9323</strain>
    </source>
</reference>
<evidence type="ECO:0000256" key="2">
    <source>
        <dbReference type="ARBA" id="ARBA00004978"/>
    </source>
</evidence>
<evidence type="ECO:0000256" key="3">
    <source>
        <dbReference type="ARBA" id="ARBA00010712"/>
    </source>
</evidence>
<feature type="domain" description="N-acetyltransferase" evidence="10">
    <location>
        <begin position="25"/>
        <end position="181"/>
    </location>
</feature>
<dbReference type="Gene3D" id="3.40.630.30">
    <property type="match status" value="1"/>
</dbReference>
<accession>A0A7D3Y2N2</accession>
<sequence>MKTPTISPQKRKKVQTLDSDITYAFQFRKPKEDDGSAIWNLVKKTQVLDLNSSYSYLMICKYFRDTCVIAESEGQIVGFVSAFIPPASKNSVFVWQVAVDTSQRGKGLGKALLIELLNRKTCHSVSYLETTVTPSNIPSQSLFKSIAHELDTDCQISECFPENFFPDEHHESEWTYRIGPF</sequence>
<dbReference type="UniPathway" id="UPA00067">
    <property type="reaction ID" value="UER00122"/>
</dbReference>
<dbReference type="CDD" id="cd04301">
    <property type="entry name" value="NAT_SF"/>
    <property type="match status" value="1"/>
</dbReference>
<evidence type="ECO:0000256" key="6">
    <source>
        <dbReference type="ARBA" id="ARBA00022679"/>
    </source>
</evidence>
<comment type="function">
    <text evidence="1 9">Catalyzes the acetylation of L-2,4-diaminobutyrate (DABA) to gamma-N-acetyl-alpha,gamma-diaminobutyric acid (ADABA) with acetyl coenzyme A.</text>
</comment>
<organism evidence="11 12">
    <name type="scientific">Kroppenstedtia pulmonis</name>
    <dbReference type="NCBI Taxonomy" id="1380685"/>
    <lineage>
        <taxon>Bacteria</taxon>
        <taxon>Bacillati</taxon>
        <taxon>Bacillota</taxon>
        <taxon>Bacilli</taxon>
        <taxon>Bacillales</taxon>
        <taxon>Thermoactinomycetaceae</taxon>
        <taxon>Kroppenstedtia</taxon>
    </lineage>
</organism>
<evidence type="ECO:0000256" key="5">
    <source>
        <dbReference type="ARBA" id="ARBA00017935"/>
    </source>
</evidence>
<dbReference type="AlphaFoldDB" id="A0A7D3Y2N2"/>
<evidence type="ECO:0000256" key="7">
    <source>
        <dbReference type="ARBA" id="ARBA00023315"/>
    </source>
</evidence>
<dbReference type="InterPro" id="IPR012772">
    <property type="entry name" value="Ectoine_EctA"/>
</dbReference>
<name>A0A7D3Y2N2_9BACL</name>
<dbReference type="PROSITE" id="PS51186">
    <property type="entry name" value="GNAT"/>
    <property type="match status" value="1"/>
</dbReference>
<evidence type="ECO:0000259" key="10">
    <source>
        <dbReference type="PROSITE" id="PS51186"/>
    </source>
</evidence>
<proteinExistence type="inferred from homology"/>
<dbReference type="InterPro" id="IPR016181">
    <property type="entry name" value="Acyl_CoA_acyltransferase"/>
</dbReference>
<dbReference type="SUPFAM" id="SSF55729">
    <property type="entry name" value="Acyl-CoA N-acyltransferases (Nat)"/>
    <property type="match status" value="1"/>
</dbReference>
<dbReference type="InterPro" id="IPR000182">
    <property type="entry name" value="GNAT_dom"/>
</dbReference>
<dbReference type="EMBL" id="CP048104">
    <property type="protein sequence ID" value="QKG86040.1"/>
    <property type="molecule type" value="Genomic_DNA"/>
</dbReference>
<comment type="catalytic activity">
    <reaction evidence="8 9">
        <text>L-2,4-diaminobutanoate + acetyl-CoA = (2S)-4-acetamido-2-aminobutanoate + CoA + H(+)</text>
        <dbReference type="Rhea" id="RHEA:16901"/>
        <dbReference type="ChEBI" id="CHEBI:15378"/>
        <dbReference type="ChEBI" id="CHEBI:57287"/>
        <dbReference type="ChEBI" id="CHEBI:57288"/>
        <dbReference type="ChEBI" id="CHEBI:58761"/>
        <dbReference type="ChEBI" id="CHEBI:58929"/>
        <dbReference type="EC" id="2.3.1.178"/>
    </reaction>
</comment>
<evidence type="ECO:0000313" key="11">
    <source>
        <dbReference type="EMBL" id="QKG86040.1"/>
    </source>
</evidence>
<comment type="similarity">
    <text evidence="3 9">Belongs to the acetyltransferase family. EctA subfamily.</text>
</comment>
<dbReference type="KEGG" id="kpul:GXN76_11670"/>
<evidence type="ECO:0000256" key="1">
    <source>
        <dbReference type="ARBA" id="ARBA00003741"/>
    </source>
</evidence>
<dbReference type="GO" id="GO:0019491">
    <property type="term" value="P:ectoine biosynthetic process"/>
    <property type="evidence" value="ECO:0007669"/>
    <property type="project" value="UniProtKB-UniPathway"/>
</dbReference>
<dbReference type="NCBIfam" id="TIGR02406">
    <property type="entry name" value="ectoine_EctA"/>
    <property type="match status" value="1"/>
</dbReference>
<dbReference type="GO" id="GO:0033816">
    <property type="term" value="F:diaminobutyrate acetyltransferase activity"/>
    <property type="evidence" value="ECO:0007669"/>
    <property type="project" value="UniProtKB-EC"/>
</dbReference>
<keyword evidence="12" id="KW-1185">Reference proteome</keyword>
<dbReference type="Proteomes" id="UP000503088">
    <property type="component" value="Chromosome"/>
</dbReference>